<dbReference type="Gene3D" id="3.30.1370.10">
    <property type="entry name" value="K Homology domain, type 1"/>
    <property type="match status" value="1"/>
</dbReference>
<proteinExistence type="predicted"/>
<dbReference type="SUPFAM" id="SSF52540">
    <property type="entry name" value="P-loop containing nucleoside triphosphate hydrolases"/>
    <property type="match status" value="1"/>
</dbReference>
<protein>
    <submittedName>
        <fullName evidence="2">P-loop containing nucleoside triphosphate hydrolase protein</fullName>
    </submittedName>
</protein>
<dbReference type="CDD" id="cd18787">
    <property type="entry name" value="SF2_C_DEAD"/>
    <property type="match status" value="1"/>
</dbReference>
<organism evidence="2 3">
    <name type="scientific">Syncephalis pseudoplumigaleata</name>
    <dbReference type="NCBI Taxonomy" id="1712513"/>
    <lineage>
        <taxon>Eukaryota</taxon>
        <taxon>Fungi</taxon>
        <taxon>Fungi incertae sedis</taxon>
        <taxon>Zoopagomycota</taxon>
        <taxon>Zoopagomycotina</taxon>
        <taxon>Zoopagomycetes</taxon>
        <taxon>Zoopagales</taxon>
        <taxon>Piptocephalidaceae</taxon>
        <taxon>Syncephalis</taxon>
    </lineage>
</organism>
<evidence type="ECO:0000259" key="1">
    <source>
        <dbReference type="PROSITE" id="PS51194"/>
    </source>
</evidence>
<dbReference type="GO" id="GO:0016787">
    <property type="term" value="F:hydrolase activity"/>
    <property type="evidence" value="ECO:0007669"/>
    <property type="project" value="UniProtKB-KW"/>
</dbReference>
<dbReference type="Pfam" id="PF00271">
    <property type="entry name" value="Helicase_C"/>
    <property type="match status" value="1"/>
</dbReference>
<keyword evidence="2" id="KW-0378">Hydrolase</keyword>
<dbReference type="InterPro" id="IPR027417">
    <property type="entry name" value="P-loop_NTPase"/>
</dbReference>
<keyword evidence="3" id="KW-1185">Reference proteome</keyword>
<dbReference type="PANTHER" id="PTHR47958">
    <property type="entry name" value="ATP-DEPENDENT RNA HELICASE DBP3"/>
    <property type="match status" value="1"/>
</dbReference>
<dbReference type="Gene3D" id="3.40.50.300">
    <property type="entry name" value="P-loop containing nucleotide triphosphate hydrolases"/>
    <property type="match status" value="1"/>
</dbReference>
<dbReference type="EMBL" id="KZ989785">
    <property type="protein sequence ID" value="RKP25345.1"/>
    <property type="molecule type" value="Genomic_DNA"/>
</dbReference>
<name>A0A4P9YZG8_9FUNG</name>
<dbReference type="InterPro" id="IPR056149">
    <property type="entry name" value="PRP5/DDX46/KHDC4_KH"/>
</dbReference>
<accession>A0A4P9YZG8</accession>
<sequence length="389" mass="42431">MEALARKVLRKPLEITVGERSVVCDDVEQMVEVRAEDTKFVRLLEILGHFYNESKDQRTLIFVDRQEAADNLMRDLMRRGYTALSLHGGKDQMDRDSTISDFKAGVVPILVATSVAARGLDVKMLSLVVNYDCPNHMEDYVHRVGRTGRAGNKGTAYTFITPEQDRYAVDIVKALKLSKVEVPEALQKMADGKPMSIGGGGDGDDKFIEQVKAGKAFKAGSGFSGKGLERLDQERDLVKKIQKKINRQFARTTPNAAGQASAAAAAAAAASAAASTAAARGKGPPQAAFSFEIEINDYPRKARWRVTSKEEITRLTEQTGAAITTRGSFYEPGKTPAEGDRKLHLLVEAESEMALERAKTEIKRVLVDATMAAMEAEARSGTTGRYSVV</sequence>
<gene>
    <name evidence="2" type="ORF">SYNPS1DRAFT_28920</name>
</gene>
<reference evidence="3" key="1">
    <citation type="journal article" date="2018" name="Nat. Microbiol.">
        <title>Leveraging single-cell genomics to expand the fungal tree of life.</title>
        <authorList>
            <person name="Ahrendt S.R."/>
            <person name="Quandt C.A."/>
            <person name="Ciobanu D."/>
            <person name="Clum A."/>
            <person name="Salamov A."/>
            <person name="Andreopoulos B."/>
            <person name="Cheng J.F."/>
            <person name="Woyke T."/>
            <person name="Pelin A."/>
            <person name="Henrissat B."/>
            <person name="Reynolds N.K."/>
            <person name="Benny G.L."/>
            <person name="Smith M.E."/>
            <person name="James T.Y."/>
            <person name="Grigoriev I.V."/>
        </authorList>
    </citation>
    <scope>NUCLEOTIDE SEQUENCE [LARGE SCALE GENOMIC DNA]</scope>
    <source>
        <strain evidence="3">Benny S71-1</strain>
    </source>
</reference>
<dbReference type="AlphaFoldDB" id="A0A4P9YZG8"/>
<dbReference type="PROSITE" id="PS51194">
    <property type="entry name" value="HELICASE_CTER"/>
    <property type="match status" value="1"/>
</dbReference>
<evidence type="ECO:0000313" key="3">
    <source>
        <dbReference type="Proteomes" id="UP000278143"/>
    </source>
</evidence>
<dbReference type="InterPro" id="IPR001650">
    <property type="entry name" value="Helicase_C-like"/>
</dbReference>
<dbReference type="SMART" id="SM00490">
    <property type="entry name" value="HELICc"/>
    <property type="match status" value="1"/>
</dbReference>
<dbReference type="Pfam" id="PF23469">
    <property type="entry name" value="KH_12"/>
    <property type="match status" value="1"/>
</dbReference>
<evidence type="ECO:0000313" key="2">
    <source>
        <dbReference type="EMBL" id="RKP25345.1"/>
    </source>
</evidence>
<feature type="domain" description="Helicase C-terminal" evidence="1">
    <location>
        <begin position="26"/>
        <end position="190"/>
    </location>
</feature>
<dbReference type="Proteomes" id="UP000278143">
    <property type="component" value="Unassembled WGS sequence"/>
</dbReference>
<dbReference type="OrthoDB" id="196131at2759"/>
<dbReference type="InterPro" id="IPR036612">
    <property type="entry name" value="KH_dom_type_1_sf"/>
</dbReference>
<dbReference type="GO" id="GO:0003723">
    <property type="term" value="F:RNA binding"/>
    <property type="evidence" value="ECO:0007669"/>
    <property type="project" value="InterPro"/>
</dbReference>